<feature type="region of interest" description="Disordered" evidence="1">
    <location>
        <begin position="91"/>
        <end position="110"/>
    </location>
</feature>
<feature type="compositionally biased region" description="Polar residues" evidence="1">
    <location>
        <begin position="47"/>
        <end position="60"/>
    </location>
</feature>
<dbReference type="EMBL" id="KB644410">
    <property type="protein sequence ID" value="EPS27860.1"/>
    <property type="molecule type" value="Genomic_DNA"/>
</dbReference>
<name>S7ZBC2_PENO1</name>
<evidence type="ECO:0000313" key="3">
    <source>
        <dbReference type="Proteomes" id="UP000019376"/>
    </source>
</evidence>
<sequence length="124" mass="13556">MSVGLDSGERDMGTGTRRNPMRPSYYSVMDVAATRSSCPNLSRLGPYSSTRKGILNSQLQPGREDPAPTTASIWIWRNLWHAPAKEKFRYNERGGAPAPHQQSLTIHSSGAIEGATSPLLAWST</sequence>
<feature type="region of interest" description="Disordered" evidence="1">
    <location>
        <begin position="1"/>
        <end position="23"/>
    </location>
</feature>
<protein>
    <submittedName>
        <fullName evidence="2">Uncharacterized protein</fullName>
    </submittedName>
</protein>
<organism evidence="2 3">
    <name type="scientific">Penicillium oxalicum (strain 114-2 / CGMCC 5302)</name>
    <name type="common">Penicillium decumbens</name>
    <dbReference type="NCBI Taxonomy" id="933388"/>
    <lineage>
        <taxon>Eukaryota</taxon>
        <taxon>Fungi</taxon>
        <taxon>Dikarya</taxon>
        <taxon>Ascomycota</taxon>
        <taxon>Pezizomycotina</taxon>
        <taxon>Eurotiomycetes</taxon>
        <taxon>Eurotiomycetidae</taxon>
        <taxon>Eurotiales</taxon>
        <taxon>Aspergillaceae</taxon>
        <taxon>Penicillium</taxon>
    </lineage>
</organism>
<gene>
    <name evidence="2" type="ORF">PDE_02804</name>
</gene>
<dbReference type="HOGENOM" id="CLU_2004681_0_0_1"/>
<reference evidence="2 3" key="1">
    <citation type="journal article" date="2013" name="PLoS ONE">
        <title>Genomic and secretomic analyses reveal unique features of the lignocellulolytic enzyme system of Penicillium decumbens.</title>
        <authorList>
            <person name="Liu G."/>
            <person name="Zhang L."/>
            <person name="Wei X."/>
            <person name="Zou G."/>
            <person name="Qin Y."/>
            <person name="Ma L."/>
            <person name="Li J."/>
            <person name="Zheng H."/>
            <person name="Wang S."/>
            <person name="Wang C."/>
            <person name="Xun L."/>
            <person name="Zhao G.-P."/>
            <person name="Zhou Z."/>
            <person name="Qu Y."/>
        </authorList>
    </citation>
    <scope>NUCLEOTIDE SEQUENCE [LARGE SCALE GENOMIC DNA]</scope>
    <source>
        <strain evidence="3">114-2 / CGMCC 5302</strain>
    </source>
</reference>
<keyword evidence="3" id="KW-1185">Reference proteome</keyword>
<evidence type="ECO:0000256" key="1">
    <source>
        <dbReference type="SAM" id="MobiDB-lite"/>
    </source>
</evidence>
<dbReference type="Proteomes" id="UP000019376">
    <property type="component" value="Unassembled WGS sequence"/>
</dbReference>
<evidence type="ECO:0000313" key="2">
    <source>
        <dbReference type="EMBL" id="EPS27860.1"/>
    </source>
</evidence>
<proteinExistence type="predicted"/>
<accession>S7ZBC2</accession>
<feature type="region of interest" description="Disordered" evidence="1">
    <location>
        <begin position="39"/>
        <end position="67"/>
    </location>
</feature>
<dbReference type="AlphaFoldDB" id="S7ZBC2"/>